<accession>A0A7V1LMI3</accession>
<dbReference type="GO" id="GO:0016887">
    <property type="term" value="F:ATP hydrolysis activity"/>
    <property type="evidence" value="ECO:0007669"/>
    <property type="project" value="TreeGrafter"/>
</dbReference>
<evidence type="ECO:0000256" key="1">
    <source>
        <dbReference type="ARBA" id="ARBA00006611"/>
    </source>
</evidence>
<dbReference type="FunFam" id="3.40.50.300:FF:000398">
    <property type="entry name" value="Type IV pilus assembly ATPase PilB"/>
    <property type="match status" value="1"/>
</dbReference>
<sequence>TDFGEKIVLRILDKSAFKLEIDNLGFSSQAKEIFLQKLKLPFGLILVTGPTGSGKTTTLYTALSYINSDDVNIMTIEDPIEYNLKGINQGQVKTDIGFTFANALRSFLRQDPDVIMVGEIRDKETAEMAIRSALTGHLVFSTLHTNDAASAITRLVDMGIEPFLVATSLQLVVAQRLVRKICPHCKKEYTPSSSLLKGINISAKKFYKGSGCMKCHQTGYFGRTAIIELIPNSETISELILNHKSTSLIKKQAIDEGAKSLKENGFEKVRMGITTLDEILKETL</sequence>
<comment type="caution">
    <text evidence="5">The sequence shown here is derived from an EMBL/GenBank/DDBJ whole genome shotgun (WGS) entry which is preliminary data.</text>
</comment>
<evidence type="ECO:0000313" key="5">
    <source>
        <dbReference type="EMBL" id="HED10691.1"/>
    </source>
</evidence>
<dbReference type="InterPro" id="IPR001482">
    <property type="entry name" value="T2SS/T4SS_dom"/>
</dbReference>
<proteinExistence type="inferred from homology"/>
<dbReference type="PANTHER" id="PTHR30258:SF1">
    <property type="entry name" value="PROTEIN TRANSPORT PROTEIN HOFB HOMOLOG"/>
    <property type="match status" value="1"/>
</dbReference>
<feature type="domain" description="Bacterial type II secretion system protein E" evidence="4">
    <location>
        <begin position="108"/>
        <end position="122"/>
    </location>
</feature>
<name>A0A7V1LMI3_CALAY</name>
<dbReference type="CDD" id="cd01129">
    <property type="entry name" value="PulE-GspE-like"/>
    <property type="match status" value="1"/>
</dbReference>
<keyword evidence="2" id="KW-0547">Nucleotide-binding</keyword>
<gene>
    <name evidence="5" type="ORF">ENJ10_08375</name>
</gene>
<reference evidence="5" key="1">
    <citation type="journal article" date="2020" name="mSystems">
        <title>Genome- and Community-Level Interaction Insights into Carbon Utilization and Element Cycling Functions of Hydrothermarchaeota in Hydrothermal Sediment.</title>
        <authorList>
            <person name="Zhou Z."/>
            <person name="Liu Y."/>
            <person name="Xu W."/>
            <person name="Pan J."/>
            <person name="Luo Z.H."/>
            <person name="Li M."/>
        </authorList>
    </citation>
    <scope>NUCLEOTIDE SEQUENCE [LARGE SCALE GENOMIC DNA]</scope>
    <source>
        <strain evidence="5">HyVt-456</strain>
    </source>
</reference>
<dbReference type="EMBL" id="DRLD01000229">
    <property type="protein sequence ID" value="HED10691.1"/>
    <property type="molecule type" value="Genomic_DNA"/>
</dbReference>
<dbReference type="PANTHER" id="PTHR30258">
    <property type="entry name" value="TYPE II SECRETION SYSTEM PROTEIN GSPE-RELATED"/>
    <property type="match status" value="1"/>
</dbReference>
<dbReference type="PROSITE" id="PS00662">
    <property type="entry name" value="T2SP_E"/>
    <property type="match status" value="1"/>
</dbReference>
<keyword evidence="3" id="KW-0067">ATP-binding</keyword>
<evidence type="ECO:0000256" key="3">
    <source>
        <dbReference type="ARBA" id="ARBA00022840"/>
    </source>
</evidence>
<evidence type="ECO:0000256" key="2">
    <source>
        <dbReference type="ARBA" id="ARBA00022741"/>
    </source>
</evidence>
<dbReference type="GO" id="GO:0005886">
    <property type="term" value="C:plasma membrane"/>
    <property type="evidence" value="ECO:0007669"/>
    <property type="project" value="TreeGrafter"/>
</dbReference>
<dbReference type="SMART" id="SM00382">
    <property type="entry name" value="AAA"/>
    <property type="match status" value="1"/>
</dbReference>
<dbReference type="AlphaFoldDB" id="A0A7V1LMI3"/>
<dbReference type="SUPFAM" id="SSF52540">
    <property type="entry name" value="P-loop containing nucleoside triphosphate hydrolases"/>
    <property type="match status" value="1"/>
</dbReference>
<dbReference type="InterPro" id="IPR027417">
    <property type="entry name" value="P-loop_NTPase"/>
</dbReference>
<dbReference type="Proteomes" id="UP000886005">
    <property type="component" value="Unassembled WGS sequence"/>
</dbReference>
<dbReference type="Gene3D" id="3.40.50.300">
    <property type="entry name" value="P-loop containing nucleotide triphosphate hydrolases"/>
    <property type="match status" value="1"/>
</dbReference>
<protein>
    <submittedName>
        <fullName evidence="5">Type II/IV secretion system protein</fullName>
    </submittedName>
</protein>
<dbReference type="Pfam" id="PF00437">
    <property type="entry name" value="T2SSE"/>
    <property type="match status" value="1"/>
</dbReference>
<feature type="non-terminal residue" evidence="5">
    <location>
        <position position="1"/>
    </location>
</feature>
<evidence type="ECO:0000259" key="4">
    <source>
        <dbReference type="PROSITE" id="PS00662"/>
    </source>
</evidence>
<comment type="similarity">
    <text evidence="1">Belongs to the GSP E family.</text>
</comment>
<dbReference type="GO" id="GO:0005524">
    <property type="term" value="F:ATP binding"/>
    <property type="evidence" value="ECO:0007669"/>
    <property type="project" value="UniProtKB-KW"/>
</dbReference>
<organism evidence="5">
    <name type="scientific">Caldithrix abyssi</name>
    <dbReference type="NCBI Taxonomy" id="187145"/>
    <lineage>
        <taxon>Bacteria</taxon>
        <taxon>Pseudomonadati</taxon>
        <taxon>Calditrichota</taxon>
        <taxon>Calditrichia</taxon>
        <taxon>Calditrichales</taxon>
        <taxon>Calditrichaceae</taxon>
        <taxon>Caldithrix</taxon>
    </lineage>
</organism>
<dbReference type="InterPro" id="IPR003593">
    <property type="entry name" value="AAA+_ATPase"/>
</dbReference>